<dbReference type="PRINTS" id="PR00127">
    <property type="entry name" value="CLPPROTEASEP"/>
</dbReference>
<keyword evidence="3" id="KW-0645">Protease</keyword>
<dbReference type="Gene3D" id="3.90.226.10">
    <property type="entry name" value="2-enoyl-CoA Hydratase, Chain A, domain 1"/>
    <property type="match status" value="1"/>
</dbReference>
<dbReference type="GO" id="GO:0004252">
    <property type="term" value="F:serine-type endopeptidase activity"/>
    <property type="evidence" value="ECO:0007669"/>
    <property type="project" value="InterPro"/>
</dbReference>
<accession>A0A2H4ZNY8</accession>
<evidence type="ECO:0000256" key="2">
    <source>
        <dbReference type="RuleBase" id="RU003567"/>
    </source>
</evidence>
<dbReference type="EMBL" id="MG264610">
    <property type="protein sequence ID" value="AUG32230.1"/>
    <property type="molecule type" value="Genomic_DNA"/>
</dbReference>
<dbReference type="GO" id="GO:0051117">
    <property type="term" value="F:ATPase binding"/>
    <property type="evidence" value="ECO:0007669"/>
    <property type="project" value="TreeGrafter"/>
</dbReference>
<dbReference type="GO" id="GO:0004176">
    <property type="term" value="F:ATP-dependent peptidase activity"/>
    <property type="evidence" value="ECO:0007669"/>
    <property type="project" value="InterPro"/>
</dbReference>
<evidence type="ECO:0000256" key="1">
    <source>
        <dbReference type="ARBA" id="ARBA00007039"/>
    </source>
</evidence>
<dbReference type="PANTHER" id="PTHR10381:SF72">
    <property type="entry name" value="ATP-DEPENDENT CLP PROTEASE PROTEOLYTIC SUBUNIT-LIKE-RELATED"/>
    <property type="match status" value="1"/>
</dbReference>
<sequence>MTDYSRNTRSHTCSVRLNTASDVLTKTMSDLASILISERIIYLGMALASDDETRQSFSGGMNVTQLMIAQLLCLEYDDDDAPITIYINSSGSTDINSNAIGHENEAFAIYDTMRYLKAPVNTFCVGIAMGTATMLLSAGQVGKRASLPNASIILNQPYNYVAGSSTEINIQVEQLLISRSIMHEILSIHIGKSLQQIRADCNRIHHLTPYQAVQYGIIDSVIAGT</sequence>
<dbReference type="GO" id="GO:0009368">
    <property type="term" value="C:endopeptidase Clp complex"/>
    <property type="evidence" value="ECO:0007669"/>
    <property type="project" value="TreeGrafter"/>
</dbReference>
<dbReference type="InterPro" id="IPR023562">
    <property type="entry name" value="ClpP/TepA"/>
</dbReference>
<dbReference type="GO" id="GO:0006515">
    <property type="term" value="P:protein quality control for misfolded or incompletely synthesized proteins"/>
    <property type="evidence" value="ECO:0007669"/>
    <property type="project" value="TreeGrafter"/>
</dbReference>
<name>A0A2H4ZNY8_9EUKA</name>
<dbReference type="PANTHER" id="PTHR10381">
    <property type="entry name" value="ATP-DEPENDENT CLP PROTEASE PROTEOLYTIC SUBUNIT"/>
    <property type="match status" value="1"/>
</dbReference>
<geneLocation type="plastid" evidence="3"/>
<protein>
    <recommendedName>
        <fullName evidence="2">ATP-dependent Clp protease proteolytic subunit</fullName>
    </recommendedName>
</protein>
<proteinExistence type="inferred from homology"/>
<dbReference type="Pfam" id="PF00574">
    <property type="entry name" value="CLP_protease"/>
    <property type="match status" value="1"/>
</dbReference>
<reference evidence="3" key="1">
    <citation type="submission" date="2017-10" db="EMBL/GenBank/DDBJ databases">
        <title>Paulinella longichromatophora chromatophore genome.</title>
        <authorList>
            <person name="Lhee D."/>
            <person name="Yoon H.S."/>
        </authorList>
    </citation>
    <scope>NUCLEOTIDE SEQUENCE</scope>
</reference>
<keyword evidence="3" id="KW-0378">Hydrolase</keyword>
<dbReference type="AlphaFoldDB" id="A0A2H4ZNY8"/>
<dbReference type="CDD" id="cd07017">
    <property type="entry name" value="S14_ClpP_2"/>
    <property type="match status" value="1"/>
</dbReference>
<evidence type="ECO:0000313" key="3">
    <source>
        <dbReference type="EMBL" id="AUG32230.1"/>
    </source>
</evidence>
<keyword evidence="3" id="KW-0934">Plastid</keyword>
<gene>
    <name evidence="3" type="primary">clpP</name>
    <name evidence="3" type="ORF">PLO_228</name>
</gene>
<comment type="similarity">
    <text evidence="1 2">Belongs to the peptidase S14 family.</text>
</comment>
<organism evidence="3">
    <name type="scientific">Paulinella longichromatophora</name>
    <dbReference type="NCBI Taxonomy" id="1708747"/>
    <lineage>
        <taxon>Eukaryota</taxon>
        <taxon>Sar</taxon>
        <taxon>Rhizaria</taxon>
        <taxon>Cercozoa</taxon>
        <taxon>Imbricatea</taxon>
        <taxon>Silicofilosea</taxon>
        <taxon>Euglyphida</taxon>
        <taxon>Paulinellidae</taxon>
        <taxon>Paulinella</taxon>
    </lineage>
</organism>
<dbReference type="InterPro" id="IPR029045">
    <property type="entry name" value="ClpP/crotonase-like_dom_sf"/>
</dbReference>
<dbReference type="InterPro" id="IPR001907">
    <property type="entry name" value="ClpP"/>
</dbReference>
<dbReference type="SUPFAM" id="SSF52096">
    <property type="entry name" value="ClpP/crotonase"/>
    <property type="match status" value="1"/>
</dbReference>